<keyword evidence="2" id="KW-1133">Transmembrane helix</keyword>
<evidence type="ECO:0000313" key="3">
    <source>
        <dbReference type="EMBL" id="KAL3527128.1"/>
    </source>
</evidence>
<protein>
    <recommendedName>
        <fullName evidence="5">Netrin receptor DCC</fullName>
    </recommendedName>
</protein>
<accession>A0ABD3A6H2</accession>
<dbReference type="EMBL" id="JBJUIK010000005">
    <property type="protein sequence ID" value="KAL3527128.1"/>
    <property type="molecule type" value="Genomic_DNA"/>
</dbReference>
<comment type="caution">
    <text evidence="3">The sequence shown here is derived from an EMBL/GenBank/DDBJ whole genome shotgun (WGS) entry which is preliminary data.</text>
</comment>
<organism evidence="3 4">
    <name type="scientific">Cinchona calisaya</name>
    <dbReference type="NCBI Taxonomy" id="153742"/>
    <lineage>
        <taxon>Eukaryota</taxon>
        <taxon>Viridiplantae</taxon>
        <taxon>Streptophyta</taxon>
        <taxon>Embryophyta</taxon>
        <taxon>Tracheophyta</taxon>
        <taxon>Spermatophyta</taxon>
        <taxon>Magnoliopsida</taxon>
        <taxon>eudicotyledons</taxon>
        <taxon>Gunneridae</taxon>
        <taxon>Pentapetalae</taxon>
        <taxon>asterids</taxon>
        <taxon>lamiids</taxon>
        <taxon>Gentianales</taxon>
        <taxon>Rubiaceae</taxon>
        <taxon>Cinchonoideae</taxon>
        <taxon>Cinchoneae</taxon>
        <taxon>Cinchona</taxon>
    </lineage>
</organism>
<evidence type="ECO:0000313" key="4">
    <source>
        <dbReference type="Proteomes" id="UP001630127"/>
    </source>
</evidence>
<name>A0ABD3A6H2_9GENT</name>
<keyword evidence="2" id="KW-0812">Transmembrane</keyword>
<dbReference type="Proteomes" id="UP001630127">
    <property type="component" value="Unassembled WGS sequence"/>
</dbReference>
<feature type="compositionally biased region" description="Low complexity" evidence="1">
    <location>
        <begin position="446"/>
        <end position="457"/>
    </location>
</feature>
<sequence>MRTFTAIALDRLIETGAPKTMAGGEKDPDKKLDRRNSSPNSTFERGVNAAPPRTKLEKAVSVPSGKLDSGNSTSTMSVGRNHHWIQISPALYATPEPTPLPDSPSLFPPSPYIINHKRRGPRLLKSFSEDDVASWKQALDEEKMDENGEEAEKEVATVSNVSGFLPEEDNGASTIHNPVDEKIVNGWSEGELGINDLANGSAVESSALKSVTLSFQQDGEADDFFDPQESMGVKSNADSETNSLVERSLNVATPLAEFYDAWEELSSESGPQPSVPDVEAELREIRLSLLMEIERRKQAEESLKNTRAQWQKVREELSTVGLLVPPDLVAVSEDGQLNHPIRELSQQLDLTRFVANSIGRGTAKAEVEMEMEAQMELKNFEIARLLDRLHYYEAVNREMSQRNQETVETARRLRQRRRRQQWIWGSVAAALTLGATVLAWSYFPSGKASSSSNLSGAPEGDHTSEQ</sequence>
<dbReference type="PANTHER" id="PTHR35490">
    <property type="entry name" value="BACTERIOPHAGE N4 ADSORPTION B PROTEIN"/>
    <property type="match status" value="1"/>
</dbReference>
<evidence type="ECO:0008006" key="5">
    <source>
        <dbReference type="Google" id="ProtNLM"/>
    </source>
</evidence>
<feature type="compositionally biased region" description="Polar residues" evidence="1">
    <location>
        <begin position="69"/>
        <end position="78"/>
    </location>
</feature>
<gene>
    <name evidence="3" type="ORF">ACH5RR_011784</name>
</gene>
<feature type="compositionally biased region" description="Basic and acidic residues" evidence="1">
    <location>
        <begin position="24"/>
        <end position="36"/>
    </location>
</feature>
<keyword evidence="2" id="KW-0472">Membrane</keyword>
<proteinExistence type="predicted"/>
<feature type="region of interest" description="Disordered" evidence="1">
    <location>
        <begin position="446"/>
        <end position="466"/>
    </location>
</feature>
<keyword evidence="4" id="KW-1185">Reference proteome</keyword>
<evidence type="ECO:0000256" key="2">
    <source>
        <dbReference type="SAM" id="Phobius"/>
    </source>
</evidence>
<feature type="region of interest" description="Disordered" evidence="1">
    <location>
        <begin position="15"/>
        <end position="78"/>
    </location>
</feature>
<reference evidence="3 4" key="1">
    <citation type="submission" date="2024-11" db="EMBL/GenBank/DDBJ databases">
        <title>A near-complete genome assembly of Cinchona calisaya.</title>
        <authorList>
            <person name="Lian D.C."/>
            <person name="Zhao X.W."/>
            <person name="Wei L."/>
        </authorList>
    </citation>
    <scope>NUCLEOTIDE SEQUENCE [LARGE SCALE GENOMIC DNA]</scope>
    <source>
        <tissue evidence="3">Nenye</tissue>
    </source>
</reference>
<dbReference type="PANTHER" id="PTHR35490:SF2">
    <property type="entry name" value="BACTERIOPHAGE N4 ADSORPTION B PROTEIN"/>
    <property type="match status" value="1"/>
</dbReference>
<feature type="transmembrane region" description="Helical" evidence="2">
    <location>
        <begin position="422"/>
        <end position="443"/>
    </location>
</feature>
<evidence type="ECO:0000256" key="1">
    <source>
        <dbReference type="SAM" id="MobiDB-lite"/>
    </source>
</evidence>
<dbReference type="AlphaFoldDB" id="A0ABD3A6H2"/>